<organism evidence="2 3">
    <name type="scientific">Sphingomonas ursincola</name>
    <dbReference type="NCBI Taxonomy" id="56361"/>
    <lineage>
        <taxon>Bacteria</taxon>
        <taxon>Pseudomonadati</taxon>
        <taxon>Pseudomonadota</taxon>
        <taxon>Alphaproteobacteria</taxon>
        <taxon>Sphingomonadales</taxon>
        <taxon>Sphingomonadaceae</taxon>
        <taxon>Sphingomonas</taxon>
    </lineage>
</organism>
<sequence length="239" mass="26646">MSVDALLTKRVRRHAPTGFSPQIDADDSRPTLAPSEEYSGWCFFVLYTNAQGIPSKRRLTLKSIEGYGHAQVIKAYCHERQQLRAFRIDRIRELVSLSTGELLSPALYFEECRSFGRITTGDKALFDFLKVLVFLAECDDEFHPLEREAIEAALTSYILRFGGSEETIPKLLQTIENLAPDGADFIASLARLAKHPEARSVGRLLENAMAAVVSSDGTVTSDEHEWLVAAIEAVRDLQS</sequence>
<dbReference type="Gene3D" id="1.10.3680.10">
    <property type="entry name" value="TerB-like"/>
    <property type="match status" value="1"/>
</dbReference>
<dbReference type="InterPro" id="IPR026881">
    <property type="entry name" value="WYL_dom"/>
</dbReference>
<reference evidence="2 3" key="1">
    <citation type="journal article" date="1994" name="Int. J. Syst. Bacteriol.">
        <title>Phylogenetic positions of novel aerobic, bacteriochlorophyll a-containing bacteria and description of Roseococcus thiosulfatophilus gen. nov., sp. nov., Erythromicrobium ramosum gen. nov., sp. nov., and Erythrobacter litoralis sp. nov.</title>
        <authorList>
            <person name="Yurkov V."/>
            <person name="Stackebrandt E."/>
            <person name="Holmes A."/>
            <person name="Fuerst J.A."/>
            <person name="Hugenholtz P."/>
            <person name="Golecki J."/>
            <person name="Gad'on N."/>
            <person name="Gorlenko V.M."/>
            <person name="Kompantseva E.I."/>
            <person name="Drews G."/>
        </authorList>
    </citation>
    <scope>NUCLEOTIDE SEQUENCE [LARGE SCALE GENOMIC DNA]</scope>
    <source>
        <strain evidence="2 3">KR-99</strain>
    </source>
</reference>
<dbReference type="Pfam" id="PF13280">
    <property type="entry name" value="WYL"/>
    <property type="match status" value="1"/>
</dbReference>
<dbReference type="Proteomes" id="UP000589292">
    <property type="component" value="Unassembled WGS sequence"/>
</dbReference>
<accession>A0A7V8RB38</accession>
<keyword evidence="3" id="KW-1185">Reference proteome</keyword>
<feature type="domain" description="WYL" evidence="1">
    <location>
        <begin position="71"/>
        <end position="94"/>
    </location>
</feature>
<evidence type="ECO:0000259" key="1">
    <source>
        <dbReference type="Pfam" id="PF13280"/>
    </source>
</evidence>
<dbReference type="EMBL" id="VDES01000001">
    <property type="protein sequence ID" value="MBA1373188.1"/>
    <property type="molecule type" value="Genomic_DNA"/>
</dbReference>
<evidence type="ECO:0000313" key="3">
    <source>
        <dbReference type="Proteomes" id="UP000589292"/>
    </source>
</evidence>
<proteinExistence type="predicted"/>
<name>A0A7V8RB38_9SPHN</name>
<evidence type="ECO:0000313" key="2">
    <source>
        <dbReference type="EMBL" id="MBA1373188.1"/>
    </source>
</evidence>
<comment type="caution">
    <text evidence="2">The sequence shown here is derived from an EMBL/GenBank/DDBJ whole genome shotgun (WGS) entry which is preliminary data.</text>
</comment>
<gene>
    <name evidence="2" type="ORF">FG486_02465</name>
</gene>
<dbReference type="RefSeq" id="WP_181266306.1">
    <property type="nucleotide sequence ID" value="NZ_BAAAGB010000002.1"/>
</dbReference>
<protein>
    <recommendedName>
        <fullName evidence="1">WYL domain-containing protein</fullName>
    </recommendedName>
</protein>
<dbReference type="SUPFAM" id="SSF158682">
    <property type="entry name" value="TerB-like"/>
    <property type="match status" value="1"/>
</dbReference>
<dbReference type="AlphaFoldDB" id="A0A7V8RB38"/>
<dbReference type="InterPro" id="IPR029024">
    <property type="entry name" value="TerB-like"/>
</dbReference>